<feature type="region of interest" description="Disordered" evidence="1">
    <location>
        <begin position="1"/>
        <end position="158"/>
    </location>
</feature>
<feature type="region of interest" description="Disordered" evidence="1">
    <location>
        <begin position="807"/>
        <end position="831"/>
    </location>
</feature>
<feature type="compositionally biased region" description="Low complexity" evidence="1">
    <location>
        <begin position="631"/>
        <end position="662"/>
    </location>
</feature>
<feature type="compositionally biased region" description="Basic and acidic residues" evidence="1">
    <location>
        <begin position="135"/>
        <end position="146"/>
    </location>
</feature>
<feature type="domain" description="Condensin-2 complex subunit H2 C-terminal" evidence="2">
    <location>
        <begin position="1332"/>
        <end position="1492"/>
    </location>
</feature>
<feature type="compositionally biased region" description="Low complexity" evidence="1">
    <location>
        <begin position="16"/>
        <end position="33"/>
    </location>
</feature>
<feature type="compositionally biased region" description="Basic and acidic residues" evidence="1">
    <location>
        <begin position="501"/>
        <end position="528"/>
    </location>
</feature>
<gene>
    <name evidence="3" type="ORF">BN1204_013050</name>
</gene>
<dbReference type="PANTHER" id="PTHR14324:SF3">
    <property type="entry name" value="CONDENSIN-2 COMPLEX SUBUNIT H2"/>
    <property type="match status" value="1"/>
</dbReference>
<feature type="compositionally biased region" description="Acidic residues" evidence="1">
    <location>
        <begin position="468"/>
        <end position="477"/>
    </location>
</feature>
<feature type="compositionally biased region" description="Basic and acidic residues" evidence="1">
    <location>
        <begin position="66"/>
        <end position="78"/>
    </location>
</feature>
<feature type="region of interest" description="Disordered" evidence="1">
    <location>
        <begin position="1405"/>
        <end position="1427"/>
    </location>
</feature>
<evidence type="ECO:0000256" key="1">
    <source>
        <dbReference type="SAM" id="MobiDB-lite"/>
    </source>
</evidence>
<feature type="compositionally biased region" description="Low complexity" evidence="1">
    <location>
        <begin position="720"/>
        <end position="731"/>
    </location>
</feature>
<dbReference type="PANTHER" id="PTHR14324">
    <property type="entry name" value="CONDENSIN-2 COMPLEX SUBUNIT H2"/>
    <property type="match status" value="1"/>
</dbReference>
<dbReference type="GO" id="GO:0000796">
    <property type="term" value="C:condensin complex"/>
    <property type="evidence" value="ECO:0007669"/>
    <property type="project" value="TreeGrafter"/>
</dbReference>
<evidence type="ECO:0000313" key="3">
    <source>
        <dbReference type="EMBL" id="CEL65462.1"/>
    </source>
</evidence>
<reference evidence="3" key="1">
    <citation type="journal article" date="2015" name="PLoS ONE">
        <title>Comprehensive Evaluation of Toxoplasma gondii VEG and Neospora caninum LIV Genomes with Tachyzoite Stage Transcriptome and Proteome Defines Novel Transcript Features.</title>
        <authorList>
            <person name="Ramaprasad A."/>
            <person name="Mourier T."/>
            <person name="Naeem R."/>
            <person name="Malas T.B."/>
            <person name="Moussa E."/>
            <person name="Panigrahi A."/>
            <person name="Vermont S.J."/>
            <person name="Otto T.D."/>
            <person name="Wastling J."/>
            <person name="Pain A."/>
        </authorList>
    </citation>
    <scope>NUCLEOTIDE SEQUENCE</scope>
    <source>
        <strain evidence="3">Liverpool</strain>
    </source>
</reference>
<dbReference type="EMBL" id="LN714479">
    <property type="protein sequence ID" value="CEL65462.1"/>
    <property type="molecule type" value="Genomic_DNA"/>
</dbReference>
<feature type="compositionally biased region" description="Basic and acidic residues" evidence="1">
    <location>
        <begin position="1105"/>
        <end position="1122"/>
    </location>
</feature>
<feature type="compositionally biased region" description="Basic and acidic residues" evidence="1">
    <location>
        <begin position="1144"/>
        <end position="1153"/>
    </location>
</feature>
<feature type="region of interest" description="Disordered" evidence="1">
    <location>
        <begin position="176"/>
        <end position="198"/>
    </location>
</feature>
<feature type="compositionally biased region" description="Basic and acidic residues" evidence="1">
    <location>
        <begin position="1277"/>
        <end position="1286"/>
    </location>
</feature>
<accession>A0A0F7UAQ5</accession>
<dbReference type="GO" id="GO:0005634">
    <property type="term" value="C:nucleus"/>
    <property type="evidence" value="ECO:0007669"/>
    <property type="project" value="TreeGrafter"/>
</dbReference>
<dbReference type="InterPro" id="IPR031737">
    <property type="entry name" value="CNDH2_C"/>
</dbReference>
<feature type="compositionally biased region" description="Polar residues" evidence="1">
    <location>
        <begin position="600"/>
        <end position="610"/>
    </location>
</feature>
<feature type="compositionally biased region" description="Polar residues" evidence="1">
    <location>
        <begin position="83"/>
        <end position="94"/>
    </location>
</feature>
<proteinExistence type="predicted"/>
<sequence length="1557" mass="167327">MHAGDPKMECRRRAVRSAPRSPFSSPLSRRSPFQKLVRGGSETGSKSEENACPEAAVADGEESVDEGEKSAEEGERRARVFSSPLSCQGTQSGLSCIYNPPSREDGEGEVAFRTPTPGDRCRAPQRRTVVSLQADEVKTPSKDSQRRASHAASSFSPSLSQGRFFGDAAASPALGVGRPAGSSNFLEETPVLRRERERASEGRASLSAFLAQVEDLLLRTSAPSSSAPWWDVDVAQMLSFFLSLSESGAIQLGDACPRAHAKDASCAAASAFPRASQDALSGDEAFASQRRGGRAAGRGEEFQGLGEEIRDGGFAASSPIVTPRRFVAAAVAAVGGVYPSPFSPLTQDRGEGSEVGVRACAGGVRQGEPRLEEPSTYRMEFSQAALLLERLTKVWGQKIEHLHALFLHMLQSMHAVGDAGKGARGAGHAQKPGVSSSQNLRLAKHSVLQEVLGRSFLFLPTFPRESEMSEDLDAEENAENRKSRPPDIVRLPAVLRRKRWRPEGAGERNPREDPSHPADEGKRRRLDTEDGTAGNTHPGRRPGNEVEEVKAMANRYQEFKNFRLTSFLLHEASGGLMVDSRDAPLYHSLLRRPEKKQRIPSASSLPSVPEQTEPVPLPVSTALQASPPPLSSASSSSSNSTSSSSFSFNSTSSSSSSSSSTSSSFSSSSFSASSFSSLSCVSALREDAGRLPSEGLGEFLDFDDDGLCFDFFEGDASADPAPSSSLATDSLEGAPGVAGVHTPHSPATQDSLGPLGEGGVARSPESSDAVAVLDSSASCDGVSGDFALSLFWEEDRDKQKHRQELGIDMGISGSGLPASPLHSREKPQMSPVDRILSAWRKQEKEGSDRETALRRLLHATGPGDWNVCTAPFADAKKWRASRGEKHSLSRIGGCGDLGVCASQFPSEKENGTSERDEEACTFCEQAKGGGRREAKDACASKVEAEGKGRLPRRHQLMSLREEADRTERRPIRFGSTVRPPPPFYSSLPSSAFAAAPAPAALAFHRLHTPHGMLALLQGLWSAGELAAAEAVVRGHAEKDAGKTGKPSGCGVWAEALQKTHAHVRRVNGPGRLPFYPDIQLPCSPFAARLPRQRRTEGSSLVERGVSAERKKAKENENARSEGGETAAGGDGAEIRSDMTGSHAGENERNRRGSAECVPVSACSAIGGIIETSRWKWIEDVVYARLRRRALLRRRLRRKGQRLGIQVREGEKTRLSLAAPQSFALVSIAPAAEAAEILAEVVEEKLLQPLEPTTWRELEDGDADVDGIVDASDNAGASERDERENRAESFLEKNAEDDLQGVSLLSAAEKERLQLQLRAAAIVPLIPAADAAEEHMEGFSLEAVQMKRSDQESLQRVARWTVFLEEELRRSSSLPPFDIRAYEQKVLQRVDGLAKNVTHLPALCGSESASGAPGDSPGPSRFASPDGRENKAALCALEENRGSGPDASDAATCPAFSDVARGREKYEVCRLFLATLMLINKGKLDIRQAGVTEGNTDEGDDDSSWELFVQGKLGNSSHGFSRSTRDFSLTLLATDTKDSWMRCSRTGPSLGAHRYMAT</sequence>
<feature type="compositionally biased region" description="Basic and acidic residues" evidence="1">
    <location>
        <begin position="1"/>
        <end position="12"/>
    </location>
</feature>
<feature type="region of interest" description="Disordered" evidence="1">
    <location>
        <begin position="594"/>
        <end position="662"/>
    </location>
</feature>
<feature type="region of interest" description="Disordered" evidence="1">
    <location>
        <begin position="720"/>
        <end position="767"/>
    </location>
</feature>
<dbReference type="GO" id="GO:0051306">
    <property type="term" value="P:mitotic sister chromatid separation"/>
    <property type="evidence" value="ECO:0007669"/>
    <property type="project" value="TreeGrafter"/>
</dbReference>
<feature type="region of interest" description="Disordered" evidence="1">
    <location>
        <begin position="1258"/>
        <end position="1286"/>
    </location>
</feature>
<feature type="region of interest" description="Disordered" evidence="1">
    <location>
        <begin position="1089"/>
        <end position="1153"/>
    </location>
</feature>
<dbReference type="InterPro" id="IPR031739">
    <property type="entry name" value="Ncaph2"/>
</dbReference>
<name>A0A0F7UAQ5_NEOCL</name>
<dbReference type="GO" id="GO:0003682">
    <property type="term" value="F:chromatin binding"/>
    <property type="evidence" value="ECO:0007669"/>
    <property type="project" value="TreeGrafter"/>
</dbReference>
<protein>
    <recommendedName>
        <fullName evidence="2">Condensin-2 complex subunit H2 C-terminal domain-containing protein</fullName>
    </recommendedName>
</protein>
<feature type="region of interest" description="Disordered" evidence="1">
    <location>
        <begin position="468"/>
        <end position="546"/>
    </location>
</feature>
<dbReference type="Pfam" id="PF16858">
    <property type="entry name" value="CNDH2_C"/>
    <property type="match status" value="1"/>
</dbReference>
<feature type="compositionally biased region" description="Basic and acidic residues" evidence="1">
    <location>
        <begin position="478"/>
        <end position="487"/>
    </location>
</feature>
<evidence type="ECO:0000259" key="2">
    <source>
        <dbReference type="Pfam" id="PF16858"/>
    </source>
</evidence>
<feature type="region of interest" description="Disordered" evidence="1">
    <location>
        <begin position="418"/>
        <end position="438"/>
    </location>
</feature>
<organism evidence="3">
    <name type="scientific">Neospora caninum (strain Liverpool)</name>
    <dbReference type="NCBI Taxonomy" id="572307"/>
    <lineage>
        <taxon>Eukaryota</taxon>
        <taxon>Sar</taxon>
        <taxon>Alveolata</taxon>
        <taxon>Apicomplexa</taxon>
        <taxon>Conoidasida</taxon>
        <taxon>Coccidia</taxon>
        <taxon>Eucoccidiorida</taxon>
        <taxon>Eimeriorina</taxon>
        <taxon>Sarcocystidae</taxon>
        <taxon>Neospora</taxon>
    </lineage>
</organism>
<dbReference type="GO" id="GO:0010032">
    <property type="term" value="P:meiotic chromosome condensation"/>
    <property type="evidence" value="ECO:0007669"/>
    <property type="project" value="TreeGrafter"/>
</dbReference>